<keyword evidence="1 4" id="KW-0812">Transmembrane</keyword>
<dbReference type="PANTHER" id="PTHR39136">
    <property type="entry name" value="ALTERED INHERITANCE OF MITOCHONDRIA PROTEIN 11"/>
    <property type="match status" value="1"/>
</dbReference>
<comment type="similarity">
    <text evidence="4">Belongs to the AIM11 family.</text>
</comment>
<dbReference type="AlphaFoldDB" id="A0AAV5RXI5"/>
<dbReference type="EMBL" id="BTGD01000005">
    <property type="protein sequence ID" value="GMM55447.1"/>
    <property type="molecule type" value="Genomic_DNA"/>
</dbReference>
<proteinExistence type="inferred from homology"/>
<keyword evidence="3 4" id="KW-0472">Membrane</keyword>
<dbReference type="Proteomes" id="UP001377567">
    <property type="component" value="Unassembled WGS sequence"/>
</dbReference>
<comment type="subcellular location">
    <subcellularLocation>
        <location evidence="4">Membrane</location>
        <topology evidence="4">Multi-pass membrane protein</topology>
    </subcellularLocation>
</comment>
<dbReference type="GO" id="GO:0005739">
    <property type="term" value="C:mitochondrion"/>
    <property type="evidence" value="ECO:0007669"/>
    <property type="project" value="TreeGrafter"/>
</dbReference>
<sequence>MFHTNNNPPKQMYQGEAAKALILSSGLSVGLFSMAIFGGCWINDISTLQEFSQGVSGFLHRHGIGQDISTIIDDNDNSQSISEVFADIDK</sequence>
<keyword evidence="2 4" id="KW-1133">Transmembrane helix</keyword>
<evidence type="ECO:0000313" key="6">
    <source>
        <dbReference type="Proteomes" id="UP001377567"/>
    </source>
</evidence>
<evidence type="ECO:0000256" key="2">
    <source>
        <dbReference type="ARBA" id="ARBA00022989"/>
    </source>
</evidence>
<feature type="transmembrane region" description="Helical" evidence="4">
    <location>
        <begin position="20"/>
        <end position="42"/>
    </location>
</feature>
<gene>
    <name evidence="4" type="primary">AIM11</name>
    <name evidence="5" type="ORF">DAKH74_020630</name>
</gene>
<keyword evidence="6" id="KW-1185">Reference proteome</keyword>
<comment type="caution">
    <text evidence="5">The sequence shown here is derived from an EMBL/GenBank/DDBJ whole genome shotgun (WGS) entry which is preliminary data.</text>
</comment>
<dbReference type="GO" id="GO:0016020">
    <property type="term" value="C:membrane"/>
    <property type="evidence" value="ECO:0007669"/>
    <property type="project" value="UniProtKB-SubCell"/>
</dbReference>
<accession>A0AAV5RXI5</accession>
<dbReference type="PANTHER" id="PTHR39136:SF1">
    <property type="entry name" value="ALTERED INHERITANCE OF MITOCHONDRIA PROTEIN 11"/>
    <property type="match status" value="1"/>
</dbReference>
<evidence type="ECO:0000313" key="5">
    <source>
        <dbReference type="EMBL" id="GMM55447.1"/>
    </source>
</evidence>
<reference evidence="5 6" key="1">
    <citation type="journal article" date="2023" name="Elife">
        <title>Identification of key yeast species and microbe-microbe interactions impacting larval growth of Drosophila in the wild.</title>
        <authorList>
            <person name="Mure A."/>
            <person name="Sugiura Y."/>
            <person name="Maeda R."/>
            <person name="Honda K."/>
            <person name="Sakurai N."/>
            <person name="Takahashi Y."/>
            <person name="Watada M."/>
            <person name="Katoh T."/>
            <person name="Gotoh A."/>
            <person name="Gotoh Y."/>
            <person name="Taniguchi I."/>
            <person name="Nakamura K."/>
            <person name="Hayashi T."/>
            <person name="Katayama T."/>
            <person name="Uemura T."/>
            <person name="Hattori Y."/>
        </authorList>
    </citation>
    <scope>NUCLEOTIDE SEQUENCE [LARGE SCALE GENOMIC DNA]</scope>
    <source>
        <strain evidence="5 6">KH-74</strain>
    </source>
</reference>
<evidence type="ECO:0000256" key="4">
    <source>
        <dbReference type="RuleBase" id="RU367098"/>
    </source>
</evidence>
<dbReference type="InterPro" id="IPR038814">
    <property type="entry name" value="AIM11"/>
</dbReference>
<name>A0AAV5RXI5_MAUHU</name>
<organism evidence="5 6">
    <name type="scientific">Maudiozyma humilis</name>
    <name type="common">Sour dough yeast</name>
    <name type="synonym">Kazachstania humilis</name>
    <dbReference type="NCBI Taxonomy" id="51915"/>
    <lineage>
        <taxon>Eukaryota</taxon>
        <taxon>Fungi</taxon>
        <taxon>Dikarya</taxon>
        <taxon>Ascomycota</taxon>
        <taxon>Saccharomycotina</taxon>
        <taxon>Saccharomycetes</taxon>
        <taxon>Saccharomycetales</taxon>
        <taxon>Saccharomycetaceae</taxon>
        <taxon>Maudiozyma</taxon>
    </lineage>
</organism>
<evidence type="ECO:0000256" key="3">
    <source>
        <dbReference type="ARBA" id="ARBA00023136"/>
    </source>
</evidence>
<evidence type="ECO:0000256" key="1">
    <source>
        <dbReference type="ARBA" id="ARBA00022692"/>
    </source>
</evidence>
<protein>
    <recommendedName>
        <fullName evidence="4">Altered inheritance of mitochondria protein 11</fullName>
    </recommendedName>
</protein>